<dbReference type="EMBL" id="JAPEUR010000205">
    <property type="protein sequence ID" value="KAJ4315375.1"/>
    <property type="molecule type" value="Genomic_DNA"/>
</dbReference>
<feature type="compositionally biased region" description="Basic and acidic residues" evidence="1">
    <location>
        <begin position="69"/>
        <end position="79"/>
    </location>
</feature>
<protein>
    <submittedName>
        <fullName evidence="2">Uncharacterized protein</fullName>
    </submittedName>
</protein>
<feature type="compositionally biased region" description="Basic and acidic residues" evidence="1">
    <location>
        <begin position="40"/>
        <end position="59"/>
    </location>
</feature>
<sequence length="435" mass="50398">MRPRYVVKKANNATEQDAEDEDDLKDASERGPSQTGIRSRHNEQRERSSSGDYPGEERSISSQETAATPRRELEEEQSSHSHVSGAVQAVDTDCGDAEKGRSFAVSAIYVSNHSLVVTLFHSLMPDKMPYLYFSTYHHSESDDKRTKDPLDDEKKVQEEKKVKNEINMRKELFTAYEDSVIHQPTTLDEFYYQFASDEDSVRDRNSRNKDQVATKYQLPGGTEKERFWPLLRVSQLWIWTIDEKWLITSTSCATNDIRDNLVTDILEHLRRQVQNGSRRFGPTSATEMSRVIVDYCIGTYDRKRKRQPKERSIHQIFSDSINKIGREESSLFSLSYDRRHYAKELTTPLDTVRTSEIMEDLRTALTKVSEQLCHIKDIRDELNILMSIARFQRKVQSTMARSGPKSPDEDLSSDYLLRDIKELDKFAEQTQEAVR</sequence>
<feature type="region of interest" description="Disordered" evidence="1">
    <location>
        <begin position="1"/>
        <end position="86"/>
    </location>
</feature>
<comment type="caution">
    <text evidence="2">The sequence shown here is derived from an EMBL/GenBank/DDBJ whole genome shotgun (WGS) entry which is preliminary data.</text>
</comment>
<accession>A0A9W8W873</accession>
<proteinExistence type="predicted"/>
<evidence type="ECO:0000313" key="2">
    <source>
        <dbReference type="EMBL" id="KAJ4315375.1"/>
    </source>
</evidence>
<dbReference type="Proteomes" id="UP001140502">
    <property type="component" value="Unassembled WGS sequence"/>
</dbReference>
<gene>
    <name evidence="2" type="ORF">N0V84_008384</name>
</gene>
<reference evidence="2" key="1">
    <citation type="submission" date="2022-10" db="EMBL/GenBank/DDBJ databases">
        <title>Tapping the CABI collections for fungal endophytes: first genome assemblies for Collariella, Neodidymelliopsis, Ascochyta clinopodiicola, Didymella pomorum, Didymosphaeria variabile, Neocosmospora piperis and Neocucurbitaria cava.</title>
        <authorList>
            <person name="Hill R."/>
        </authorList>
    </citation>
    <scope>NUCLEOTIDE SEQUENCE</scope>
    <source>
        <strain evidence="2">IMI 366586</strain>
    </source>
</reference>
<name>A0A9W8W873_9HYPO</name>
<dbReference type="OrthoDB" id="341259at2759"/>
<evidence type="ECO:0000256" key="1">
    <source>
        <dbReference type="SAM" id="MobiDB-lite"/>
    </source>
</evidence>
<organism evidence="2 3">
    <name type="scientific">Fusarium piperis</name>
    <dbReference type="NCBI Taxonomy" id="1435070"/>
    <lineage>
        <taxon>Eukaryota</taxon>
        <taxon>Fungi</taxon>
        <taxon>Dikarya</taxon>
        <taxon>Ascomycota</taxon>
        <taxon>Pezizomycotina</taxon>
        <taxon>Sordariomycetes</taxon>
        <taxon>Hypocreomycetidae</taxon>
        <taxon>Hypocreales</taxon>
        <taxon>Nectriaceae</taxon>
        <taxon>Fusarium</taxon>
        <taxon>Fusarium solani species complex</taxon>
    </lineage>
</organism>
<dbReference type="AlphaFoldDB" id="A0A9W8W873"/>
<keyword evidence="3" id="KW-1185">Reference proteome</keyword>
<evidence type="ECO:0000313" key="3">
    <source>
        <dbReference type="Proteomes" id="UP001140502"/>
    </source>
</evidence>